<sequence length="827" mass="94104">MADSRREFIKKATMLAGSAGLFSVLPESIQKALAIDADKGTTYLDAEHVVFLMQENRSFDHCYGTLQGVRGFDDPRAMHLPNNNKVWLQSNKAGETYIPFHLDIKNSRATWMQSLPHSWENQIDAHNNGKMDGWLESKKSGNKSYAHMPLTLGYYDRKDIPFYYAFADAFTVCDQHFCSSLTGTSSNRSYFWAGTIREEQHANSPALVYNDQLNYRDLIAKTFPERLEEAGISWKVYQNELSLDVGFTGEEEDWLSNFTDNNLEFYKNYNVRLHKAHRDYLVKAEAKLQQEIAYLKAQPQSAEINDKINKKQTQLDKVKAERAEWTQERFDKLSDHEKNIHQKAFVTNVNDTDFHQLETLTYEENGEKREVKVPKGDILYQFRQDVKNGKLPTVSWLAAPSNFSDHPSSPWYGAWYVSEVLDILTHNPEVWKKTMFILTYDENDGYFDHVAPFVPPHSAKPETGKCSAGLDTATEHVTNAEQAKSGIPEQYRRESPIGLGFRVPLVIASPWSRGGWVNSQVFDHTSCLQFLETFLSKKTGKQIKETNISDWRRTVCGDLTSVFRPYNGEKINYPASLNRDETVKQIYNAKFKQAPNNFKALSEGEIVAINDKPEAIPAFPKQEKGMRRSCALPYELHADGHLNENNDAITVKMKAGNKAGVPFNVYARRQFQREGKTVDPMPAWAFAVKAGDEIEYSWPIKAFGNARYHLDLHGPNGFYRSITGSKNGPNMQVEIVYKSNGNMEILLTNKSKSDSYQVVISDLSYKQGHKKLSVKPGERAAQIINLQSSHAWYDVELKVAGYEDFSRRYAGRVETGKHGSTDPLIGA</sequence>
<dbReference type="Gene3D" id="3.40.720.10">
    <property type="entry name" value="Alkaline Phosphatase, subunit A"/>
    <property type="match status" value="2"/>
</dbReference>
<dbReference type="InterPro" id="IPR017850">
    <property type="entry name" value="Alkaline_phosphatase_core_sf"/>
</dbReference>
<reference evidence="7" key="1">
    <citation type="journal article" date="2019" name="Int. J. Syst. Evol. Microbiol.">
        <title>The Global Catalogue of Microorganisms (GCM) 10K type strain sequencing project: providing services to taxonomists for standard genome sequencing and annotation.</title>
        <authorList>
            <consortium name="The Broad Institute Genomics Platform"/>
            <consortium name="The Broad Institute Genome Sequencing Center for Infectious Disease"/>
            <person name="Wu L."/>
            <person name="Ma J."/>
        </authorList>
    </citation>
    <scope>NUCLEOTIDE SEQUENCE [LARGE SCALE GENOMIC DNA]</scope>
    <source>
        <strain evidence="7">JCM 18283</strain>
    </source>
</reference>
<keyword evidence="7" id="KW-1185">Reference proteome</keyword>
<gene>
    <name evidence="6" type="ORF">GCM10023313_15360</name>
</gene>
<dbReference type="PROSITE" id="PS51318">
    <property type="entry name" value="TAT"/>
    <property type="match status" value="1"/>
</dbReference>
<dbReference type="Proteomes" id="UP001501436">
    <property type="component" value="Unassembled WGS sequence"/>
</dbReference>
<dbReference type="EC" id="3.1.4.3" evidence="2"/>
<dbReference type="InterPro" id="IPR017767">
    <property type="entry name" value="PC-PLC"/>
</dbReference>
<evidence type="ECO:0000259" key="5">
    <source>
        <dbReference type="Pfam" id="PF05506"/>
    </source>
</evidence>
<feature type="domain" description="Bacterial phospholipase C C-terminal" evidence="5">
    <location>
        <begin position="740"/>
        <end position="812"/>
    </location>
</feature>
<dbReference type="PANTHER" id="PTHR31956:SF1">
    <property type="entry name" value="NON-SPECIFIC PHOSPHOLIPASE C1"/>
    <property type="match status" value="1"/>
</dbReference>
<proteinExistence type="inferred from homology"/>
<keyword evidence="4" id="KW-0175">Coiled coil</keyword>
<dbReference type="Pfam" id="PF05506">
    <property type="entry name" value="PLipase_C_C"/>
    <property type="match status" value="2"/>
</dbReference>
<dbReference type="NCBIfam" id="TIGR03396">
    <property type="entry name" value="PC_PLC"/>
    <property type="match status" value="1"/>
</dbReference>
<dbReference type="RefSeq" id="WP_345330466.1">
    <property type="nucleotide sequence ID" value="NZ_BAABJI010000002.1"/>
</dbReference>
<dbReference type="EMBL" id="BAABJI010000002">
    <property type="protein sequence ID" value="GAA4913067.1"/>
    <property type="molecule type" value="Genomic_DNA"/>
</dbReference>
<evidence type="ECO:0000313" key="6">
    <source>
        <dbReference type="EMBL" id="GAA4913067.1"/>
    </source>
</evidence>
<comment type="similarity">
    <text evidence="1">Belongs to the bacterial phospholipase C family.</text>
</comment>
<dbReference type="Pfam" id="PF04185">
    <property type="entry name" value="Phosphoesterase"/>
    <property type="match status" value="2"/>
</dbReference>
<evidence type="ECO:0000256" key="1">
    <source>
        <dbReference type="ARBA" id="ARBA00009717"/>
    </source>
</evidence>
<dbReference type="PANTHER" id="PTHR31956">
    <property type="entry name" value="NON-SPECIFIC PHOSPHOLIPASE C4-RELATED"/>
    <property type="match status" value="1"/>
</dbReference>
<keyword evidence="3" id="KW-0378">Hydrolase</keyword>
<protein>
    <recommendedName>
        <fullName evidence="2">phospholipase C</fullName>
        <ecNumber evidence="2">3.1.4.3</ecNumber>
    </recommendedName>
</protein>
<accession>A0ABP9FQH4</accession>
<evidence type="ECO:0000313" key="7">
    <source>
        <dbReference type="Proteomes" id="UP001501436"/>
    </source>
</evidence>
<feature type="coiled-coil region" evidence="4">
    <location>
        <begin position="301"/>
        <end position="328"/>
    </location>
</feature>
<dbReference type="InterPro" id="IPR008475">
    <property type="entry name" value="PLipase_C_C"/>
</dbReference>
<organism evidence="6 7">
    <name type="scientific">Mucilaginibacter defluvii</name>
    <dbReference type="NCBI Taxonomy" id="1196019"/>
    <lineage>
        <taxon>Bacteria</taxon>
        <taxon>Pseudomonadati</taxon>
        <taxon>Bacteroidota</taxon>
        <taxon>Sphingobacteriia</taxon>
        <taxon>Sphingobacteriales</taxon>
        <taxon>Sphingobacteriaceae</taxon>
        <taxon>Mucilaginibacter</taxon>
    </lineage>
</organism>
<evidence type="ECO:0000256" key="3">
    <source>
        <dbReference type="ARBA" id="ARBA00022801"/>
    </source>
</evidence>
<name>A0ABP9FQH4_9SPHI</name>
<dbReference type="InterPro" id="IPR007312">
    <property type="entry name" value="Phosphoesterase"/>
</dbReference>
<comment type="caution">
    <text evidence="6">The sequence shown here is derived from an EMBL/GenBank/DDBJ whole genome shotgun (WGS) entry which is preliminary data.</text>
</comment>
<dbReference type="InterPro" id="IPR006311">
    <property type="entry name" value="TAT_signal"/>
</dbReference>
<evidence type="ECO:0000256" key="2">
    <source>
        <dbReference type="ARBA" id="ARBA00012018"/>
    </source>
</evidence>
<feature type="domain" description="Bacterial phospholipase C C-terminal" evidence="5">
    <location>
        <begin position="629"/>
        <end position="724"/>
    </location>
</feature>
<evidence type="ECO:0000256" key="4">
    <source>
        <dbReference type="SAM" id="Coils"/>
    </source>
</evidence>